<dbReference type="VEuPathDB" id="VectorBase:PPAPM1_008545"/>
<reference evidence="1" key="1">
    <citation type="submission" date="2022-08" db="UniProtKB">
        <authorList>
            <consortium name="EnsemblMetazoa"/>
        </authorList>
    </citation>
    <scope>IDENTIFICATION</scope>
    <source>
        <strain evidence="1">Israel</strain>
    </source>
</reference>
<dbReference type="Proteomes" id="UP000092462">
    <property type="component" value="Unassembled WGS sequence"/>
</dbReference>
<name>A0A1B0DCU6_PHLPP</name>
<proteinExistence type="predicted"/>
<accession>A0A1B0DCU6</accession>
<evidence type="ECO:0000313" key="1">
    <source>
        <dbReference type="EnsemblMetazoa" id="PPAI005717-PA"/>
    </source>
</evidence>
<protein>
    <submittedName>
        <fullName evidence="1">Uncharacterized protein</fullName>
    </submittedName>
</protein>
<dbReference type="VEuPathDB" id="VectorBase:PPAI005717"/>
<sequence>MEKKLVLYQRAIEEERQYSEGISGTLRDLSSNVAEFVKIASQQREDQAVRDRITDEDLEKIAAFTKSIHAKVKSSFFFCPKK</sequence>
<organism evidence="1 2">
    <name type="scientific">Phlebotomus papatasi</name>
    <name type="common">Sandfly</name>
    <dbReference type="NCBI Taxonomy" id="29031"/>
    <lineage>
        <taxon>Eukaryota</taxon>
        <taxon>Metazoa</taxon>
        <taxon>Ecdysozoa</taxon>
        <taxon>Arthropoda</taxon>
        <taxon>Hexapoda</taxon>
        <taxon>Insecta</taxon>
        <taxon>Pterygota</taxon>
        <taxon>Neoptera</taxon>
        <taxon>Endopterygota</taxon>
        <taxon>Diptera</taxon>
        <taxon>Nematocera</taxon>
        <taxon>Psychodoidea</taxon>
        <taxon>Psychodidae</taxon>
        <taxon>Phlebotomus</taxon>
        <taxon>Phlebotomus</taxon>
    </lineage>
</organism>
<dbReference type="AlphaFoldDB" id="A0A1B0DCU6"/>
<dbReference type="EMBL" id="AJVK01031385">
    <property type="status" value="NOT_ANNOTATED_CDS"/>
    <property type="molecule type" value="Genomic_DNA"/>
</dbReference>
<dbReference type="EnsemblMetazoa" id="PPAI005717-RA">
    <property type="protein sequence ID" value="PPAI005717-PA"/>
    <property type="gene ID" value="PPAI005717"/>
</dbReference>
<keyword evidence="2" id="KW-1185">Reference proteome</keyword>
<evidence type="ECO:0000313" key="2">
    <source>
        <dbReference type="Proteomes" id="UP000092462"/>
    </source>
</evidence>